<feature type="domain" description="Calponin-homology (CH)" evidence="12">
    <location>
        <begin position="9"/>
        <end position="125"/>
    </location>
</feature>
<comment type="similarity">
    <text evidence="3">Belongs to the hook family.</text>
</comment>
<evidence type="ECO:0000256" key="1">
    <source>
        <dbReference type="ARBA" id="ARBA00004177"/>
    </source>
</evidence>
<keyword evidence="7" id="KW-0254">Endocytosis</keyword>
<evidence type="ECO:0000256" key="8">
    <source>
        <dbReference type="ARBA" id="ARBA00022701"/>
    </source>
</evidence>
<evidence type="ECO:0000256" key="2">
    <source>
        <dbReference type="ARBA" id="ARBA00004245"/>
    </source>
</evidence>
<dbReference type="GO" id="GO:0008017">
    <property type="term" value="F:microtubule binding"/>
    <property type="evidence" value="ECO:0007669"/>
    <property type="project" value="TreeGrafter"/>
</dbReference>
<dbReference type="AlphaFoldDB" id="A0A4C1VN70"/>
<evidence type="ECO:0000256" key="4">
    <source>
        <dbReference type="ARBA" id="ARBA00011241"/>
    </source>
</evidence>
<dbReference type="GO" id="GO:0051959">
    <property type="term" value="F:dynein light intermediate chain binding"/>
    <property type="evidence" value="ECO:0007669"/>
    <property type="project" value="TreeGrafter"/>
</dbReference>
<sequence length="176" mass="19178">MSRMEANGVLLCDNLIKWLQTLNLKARHETPSELSDGVAIAEALTQIAPEYFTPTWNSKIKVDVGTNWRLKVSNLKKILEGVVDYHQDILNLGLQEFGRPDVVNIAENADPTDLGRLLQLVLSDARTMCLPSLPANPTTESSDPLAGASESRCVDTGQCVANSCARSTTTRVALEV</sequence>
<dbReference type="Proteomes" id="UP000299102">
    <property type="component" value="Unassembled WGS sequence"/>
</dbReference>
<dbReference type="PANTHER" id="PTHR18947:SF39">
    <property type="entry name" value="PROTEIN HOOK"/>
    <property type="match status" value="1"/>
</dbReference>
<dbReference type="FunFam" id="1.10.418.10:FF:000024">
    <property type="entry name" value="Hook homolog 3 (Drosophila)"/>
    <property type="match status" value="1"/>
</dbReference>
<evidence type="ECO:0000259" key="12">
    <source>
        <dbReference type="PROSITE" id="PS50021"/>
    </source>
</evidence>
<evidence type="ECO:0000313" key="13">
    <source>
        <dbReference type="EMBL" id="GBP39970.1"/>
    </source>
</evidence>
<dbReference type="InterPro" id="IPR043936">
    <property type="entry name" value="HOOK_N"/>
</dbReference>
<dbReference type="PROSITE" id="PS50021">
    <property type="entry name" value="CH"/>
    <property type="match status" value="1"/>
</dbReference>
<dbReference type="GO" id="GO:0006897">
    <property type="term" value="P:endocytosis"/>
    <property type="evidence" value="ECO:0007669"/>
    <property type="project" value="UniProtKB-KW"/>
</dbReference>
<dbReference type="GO" id="GO:0031122">
    <property type="term" value="P:cytoplasmic microtubule organization"/>
    <property type="evidence" value="ECO:0007669"/>
    <property type="project" value="TreeGrafter"/>
</dbReference>
<dbReference type="Gene3D" id="1.10.418.10">
    <property type="entry name" value="Calponin-like domain"/>
    <property type="match status" value="1"/>
</dbReference>
<evidence type="ECO:0000256" key="9">
    <source>
        <dbReference type="ARBA" id="ARBA00022753"/>
    </source>
</evidence>
<keyword evidence="8" id="KW-0493">Microtubule</keyword>
<evidence type="ECO:0000313" key="14">
    <source>
        <dbReference type="Proteomes" id="UP000299102"/>
    </source>
</evidence>
<keyword evidence="6" id="KW-0963">Cytoplasm</keyword>
<dbReference type="Pfam" id="PF19047">
    <property type="entry name" value="HOOK_N"/>
    <property type="match status" value="1"/>
</dbReference>
<evidence type="ECO:0000256" key="3">
    <source>
        <dbReference type="ARBA" id="ARBA00006946"/>
    </source>
</evidence>
<keyword evidence="14" id="KW-1185">Reference proteome</keyword>
<protein>
    <recommendedName>
        <fullName evidence="5">Protein hook</fullName>
    </recommendedName>
</protein>
<dbReference type="GO" id="GO:0005813">
    <property type="term" value="C:centrosome"/>
    <property type="evidence" value="ECO:0007669"/>
    <property type="project" value="TreeGrafter"/>
</dbReference>
<gene>
    <name evidence="13" type="primary">hook</name>
    <name evidence="13" type="ORF">EVAR_39198_1</name>
</gene>
<reference evidence="13 14" key="1">
    <citation type="journal article" date="2019" name="Commun. Biol.">
        <title>The bagworm genome reveals a unique fibroin gene that provides high tensile strength.</title>
        <authorList>
            <person name="Kono N."/>
            <person name="Nakamura H."/>
            <person name="Ohtoshi R."/>
            <person name="Tomita M."/>
            <person name="Numata K."/>
            <person name="Arakawa K."/>
        </authorList>
    </citation>
    <scope>NUCLEOTIDE SEQUENCE [LARGE SCALE GENOMIC DNA]</scope>
</reference>
<dbReference type="OrthoDB" id="49395at2759"/>
<comment type="subunit">
    <text evidence="4">Homodimer. Interacts with microtubules via its N-terminus.</text>
</comment>
<keyword evidence="9" id="KW-0967">Endosome</keyword>
<organism evidence="13 14">
    <name type="scientific">Eumeta variegata</name>
    <name type="common">Bagworm moth</name>
    <name type="synonym">Eumeta japonica</name>
    <dbReference type="NCBI Taxonomy" id="151549"/>
    <lineage>
        <taxon>Eukaryota</taxon>
        <taxon>Metazoa</taxon>
        <taxon>Ecdysozoa</taxon>
        <taxon>Arthropoda</taxon>
        <taxon>Hexapoda</taxon>
        <taxon>Insecta</taxon>
        <taxon>Pterygota</taxon>
        <taxon>Neoptera</taxon>
        <taxon>Endopterygota</taxon>
        <taxon>Lepidoptera</taxon>
        <taxon>Glossata</taxon>
        <taxon>Ditrysia</taxon>
        <taxon>Tineoidea</taxon>
        <taxon>Psychidae</taxon>
        <taxon>Oiketicinae</taxon>
        <taxon>Eumeta</taxon>
    </lineage>
</organism>
<accession>A0A4C1VN70</accession>
<dbReference type="PANTHER" id="PTHR18947">
    <property type="entry name" value="HOOK PROTEINS"/>
    <property type="match status" value="1"/>
</dbReference>
<dbReference type="SUPFAM" id="SSF116907">
    <property type="entry name" value="Hook domain"/>
    <property type="match status" value="1"/>
</dbReference>
<dbReference type="STRING" id="151549.A0A4C1VN70"/>
<evidence type="ECO:0000256" key="7">
    <source>
        <dbReference type="ARBA" id="ARBA00022583"/>
    </source>
</evidence>
<comment type="subcellular location">
    <subcellularLocation>
        <location evidence="2">Cytoplasm</location>
        <location evidence="2">Cytoskeleton</location>
    </subcellularLocation>
    <subcellularLocation>
        <location evidence="1">Endosome</location>
    </subcellularLocation>
</comment>
<dbReference type="GO" id="GO:0005768">
    <property type="term" value="C:endosome"/>
    <property type="evidence" value="ECO:0007669"/>
    <property type="project" value="UniProtKB-SubCell"/>
</dbReference>
<comment type="caution">
    <text evidence="13">The sequence shown here is derived from an EMBL/GenBank/DDBJ whole genome shotgun (WGS) entry which is preliminary data.</text>
</comment>
<evidence type="ECO:0000256" key="6">
    <source>
        <dbReference type="ARBA" id="ARBA00022490"/>
    </source>
</evidence>
<evidence type="ECO:0000256" key="11">
    <source>
        <dbReference type="ARBA" id="ARBA00023212"/>
    </source>
</evidence>
<proteinExistence type="inferred from homology"/>
<keyword evidence="10" id="KW-0175">Coiled coil</keyword>
<dbReference type="EMBL" id="BGZK01000374">
    <property type="protein sequence ID" value="GBP39970.1"/>
    <property type="molecule type" value="Genomic_DNA"/>
</dbReference>
<keyword evidence="11" id="KW-0206">Cytoskeleton</keyword>
<name>A0A4C1VN70_EUMVA</name>
<dbReference type="InterPro" id="IPR001715">
    <property type="entry name" value="CH_dom"/>
</dbReference>
<evidence type="ECO:0000256" key="5">
    <source>
        <dbReference type="ARBA" id="ARBA00018971"/>
    </source>
</evidence>
<dbReference type="InterPro" id="IPR036872">
    <property type="entry name" value="CH_dom_sf"/>
</dbReference>
<evidence type="ECO:0000256" key="10">
    <source>
        <dbReference type="ARBA" id="ARBA00023054"/>
    </source>
</evidence>
<dbReference type="GO" id="GO:0005874">
    <property type="term" value="C:microtubule"/>
    <property type="evidence" value="ECO:0007669"/>
    <property type="project" value="UniProtKB-KW"/>
</dbReference>
<dbReference type="GO" id="GO:0030705">
    <property type="term" value="P:cytoskeleton-dependent intracellular transport"/>
    <property type="evidence" value="ECO:0007669"/>
    <property type="project" value="InterPro"/>
</dbReference>